<sequence>MTADQTVDHARQQRIPCTYRAGHRDLGRQRVQRHTRAEPVNAFGTLRNHHVFDTLRMQARSRLSLRGDGNDRRVERVGQFLGIGLDQPRPGSKTGTQGQAAAVQRHLQTQALEHQQKLLQPLGRDAARQAARHHHHVETGGDLFHAGEQRLLRRFADLRPRTVEVGNAATAFGHLDVAAGFPWHTHKLVDKVATLEQRLERLLIVDAEKTGNSQLVAQVSQHLRHVEALAGCVSEHCIAAVDLAQFQLPQL</sequence>
<comment type="caution">
    <text evidence="1">The sequence shown here is derived from an EMBL/GenBank/DDBJ whole genome shotgun (WGS) entry which is preliminary data.</text>
</comment>
<organism evidence="1 2">
    <name type="scientific">Pseudomonas syringae pv. spinaceae</name>
    <dbReference type="NCBI Taxonomy" id="264459"/>
    <lineage>
        <taxon>Bacteria</taxon>
        <taxon>Pseudomonadati</taxon>
        <taxon>Pseudomonadota</taxon>
        <taxon>Gammaproteobacteria</taxon>
        <taxon>Pseudomonadales</taxon>
        <taxon>Pseudomonadaceae</taxon>
        <taxon>Pseudomonas</taxon>
        <taxon>Pseudomonas syringae</taxon>
    </lineage>
</organism>
<dbReference type="Proteomes" id="UP000050384">
    <property type="component" value="Unassembled WGS sequence"/>
</dbReference>
<accession>A0A0Q0G401</accession>
<reference evidence="1 2" key="1">
    <citation type="submission" date="2015-09" db="EMBL/GenBank/DDBJ databases">
        <title>Genome announcement of multiple Pseudomonas syringae strains.</title>
        <authorList>
            <person name="Thakur S."/>
            <person name="Wang P.W."/>
            <person name="Gong Y."/>
            <person name="Weir B.S."/>
            <person name="Guttman D.S."/>
        </authorList>
    </citation>
    <scope>NUCLEOTIDE SEQUENCE [LARGE SCALE GENOMIC DNA]</scope>
    <source>
        <strain evidence="1 2">ICMP16929</strain>
    </source>
</reference>
<gene>
    <name evidence="1" type="ORF">ALO94_200898</name>
</gene>
<dbReference type="EMBL" id="LJRI01000272">
    <property type="protein sequence ID" value="KPZ07966.1"/>
    <property type="molecule type" value="Genomic_DNA"/>
</dbReference>
<proteinExistence type="predicted"/>
<evidence type="ECO:0000313" key="1">
    <source>
        <dbReference type="EMBL" id="KPZ07966.1"/>
    </source>
</evidence>
<evidence type="ECO:0000313" key="2">
    <source>
        <dbReference type="Proteomes" id="UP000050384"/>
    </source>
</evidence>
<name>A0A0Q0G401_PSESX</name>
<protein>
    <submittedName>
        <fullName evidence="1">Pilus assembly protein PilM</fullName>
    </submittedName>
</protein>
<dbReference type="AlphaFoldDB" id="A0A0Q0G401"/>